<comment type="caution">
    <text evidence="1">The sequence shown here is derived from an EMBL/GenBank/DDBJ whole genome shotgun (WGS) entry which is preliminary data.</text>
</comment>
<evidence type="ECO:0000313" key="2">
    <source>
        <dbReference type="Proteomes" id="UP001062846"/>
    </source>
</evidence>
<name>A0ACC0M7W4_RHOML</name>
<dbReference type="Proteomes" id="UP001062846">
    <property type="component" value="Chromosome 10"/>
</dbReference>
<keyword evidence="2" id="KW-1185">Reference proteome</keyword>
<organism evidence="1 2">
    <name type="scientific">Rhododendron molle</name>
    <name type="common">Chinese azalea</name>
    <name type="synonym">Azalea mollis</name>
    <dbReference type="NCBI Taxonomy" id="49168"/>
    <lineage>
        <taxon>Eukaryota</taxon>
        <taxon>Viridiplantae</taxon>
        <taxon>Streptophyta</taxon>
        <taxon>Embryophyta</taxon>
        <taxon>Tracheophyta</taxon>
        <taxon>Spermatophyta</taxon>
        <taxon>Magnoliopsida</taxon>
        <taxon>eudicotyledons</taxon>
        <taxon>Gunneridae</taxon>
        <taxon>Pentapetalae</taxon>
        <taxon>asterids</taxon>
        <taxon>Ericales</taxon>
        <taxon>Ericaceae</taxon>
        <taxon>Ericoideae</taxon>
        <taxon>Rhodoreae</taxon>
        <taxon>Rhododendron</taxon>
    </lineage>
</organism>
<gene>
    <name evidence="1" type="ORF">RHMOL_Rhmol10G0274400</name>
</gene>
<reference evidence="1" key="1">
    <citation type="submission" date="2022-02" db="EMBL/GenBank/DDBJ databases">
        <title>Plant Genome Project.</title>
        <authorList>
            <person name="Zhang R.-G."/>
        </authorList>
    </citation>
    <scope>NUCLEOTIDE SEQUENCE</scope>
    <source>
        <strain evidence="1">AT1</strain>
    </source>
</reference>
<proteinExistence type="predicted"/>
<evidence type="ECO:0000313" key="1">
    <source>
        <dbReference type="EMBL" id="KAI8536661.1"/>
    </source>
</evidence>
<dbReference type="EMBL" id="CM046397">
    <property type="protein sequence ID" value="KAI8536661.1"/>
    <property type="molecule type" value="Genomic_DNA"/>
</dbReference>
<sequence length="104" mass="11801">MKLLLFEMVNLSITMRLPKDIIESDSESIVRNCLATIAPPSDIGILVQDSKILRDSFMVCVFKFVKRDCNRAAQYCARWFFPVVRPACGQPRSLPSRSSSLFDV</sequence>
<accession>A0ACC0M7W4</accession>
<protein>
    <submittedName>
        <fullName evidence="1">Uncharacterized protein</fullName>
    </submittedName>
</protein>